<keyword evidence="19" id="KW-1185">Reference proteome</keyword>
<dbReference type="Proteomes" id="UP000219111">
    <property type="component" value="Unassembled WGS sequence"/>
</dbReference>
<comment type="catalytic activity">
    <reaction evidence="16">
        <text>glutathione(out) + ATP + H2O = glutathione(in) + ADP + phosphate + H(+)</text>
        <dbReference type="Rhea" id="RHEA:29791"/>
        <dbReference type="ChEBI" id="CHEBI:15377"/>
        <dbReference type="ChEBI" id="CHEBI:15378"/>
        <dbReference type="ChEBI" id="CHEBI:30616"/>
        <dbReference type="ChEBI" id="CHEBI:43474"/>
        <dbReference type="ChEBI" id="CHEBI:57925"/>
        <dbReference type="ChEBI" id="CHEBI:456216"/>
        <dbReference type="EC" id="7.4.2.10"/>
    </reaction>
</comment>
<evidence type="ECO:0000256" key="3">
    <source>
        <dbReference type="ARBA" id="ARBA00022448"/>
    </source>
</evidence>
<dbReference type="CDD" id="cd03257">
    <property type="entry name" value="ABC_NikE_OppD_transporters"/>
    <property type="match status" value="2"/>
</dbReference>
<dbReference type="PROSITE" id="PS50893">
    <property type="entry name" value="ABC_TRANSPORTER_2"/>
    <property type="match status" value="2"/>
</dbReference>
<keyword evidence="7" id="KW-0547">Nucleotide-binding</keyword>
<dbReference type="InterPro" id="IPR003439">
    <property type="entry name" value="ABC_transporter-like_ATP-bd"/>
</dbReference>
<comment type="subcellular location">
    <subcellularLocation>
        <location evidence="1">Cell inner membrane</location>
        <topology evidence="1">Peripheral membrane protein</topology>
    </subcellularLocation>
</comment>
<keyword evidence="4" id="KW-1003">Cell membrane</keyword>
<dbReference type="EMBL" id="OBMT01000013">
    <property type="protein sequence ID" value="SOC15248.1"/>
    <property type="molecule type" value="Genomic_DNA"/>
</dbReference>
<evidence type="ECO:0000256" key="6">
    <source>
        <dbReference type="ARBA" id="ARBA00022737"/>
    </source>
</evidence>
<dbReference type="GO" id="GO:0005524">
    <property type="term" value="F:ATP binding"/>
    <property type="evidence" value="ECO:0007669"/>
    <property type="project" value="UniProtKB-KW"/>
</dbReference>
<dbReference type="Pfam" id="PF00005">
    <property type="entry name" value="ABC_tran"/>
    <property type="match status" value="2"/>
</dbReference>
<evidence type="ECO:0000256" key="15">
    <source>
        <dbReference type="ARBA" id="ARBA00041187"/>
    </source>
</evidence>
<dbReference type="FunFam" id="3.40.50.300:FF:000016">
    <property type="entry name" value="Oligopeptide ABC transporter ATP-binding component"/>
    <property type="match status" value="2"/>
</dbReference>
<dbReference type="InterPro" id="IPR027417">
    <property type="entry name" value="P-loop_NTPase"/>
</dbReference>
<dbReference type="AlphaFoldDB" id="A0A285T6T5"/>
<dbReference type="EC" id="7.4.2.10" evidence="14"/>
<dbReference type="InterPro" id="IPR003593">
    <property type="entry name" value="AAA+_ATPase"/>
</dbReference>
<name>A0A285T6T5_9RHOB</name>
<organism evidence="18 19">
    <name type="scientific">Rhodobacter maris</name>
    <dbReference type="NCBI Taxonomy" id="446682"/>
    <lineage>
        <taxon>Bacteria</taxon>
        <taxon>Pseudomonadati</taxon>
        <taxon>Pseudomonadota</taxon>
        <taxon>Alphaproteobacteria</taxon>
        <taxon>Rhodobacterales</taxon>
        <taxon>Rhodobacter group</taxon>
        <taxon>Rhodobacter</taxon>
    </lineage>
</organism>
<keyword evidence="9 18" id="KW-0067">ATP-binding</keyword>
<dbReference type="GO" id="GO:0055085">
    <property type="term" value="P:transmembrane transport"/>
    <property type="evidence" value="ECO:0007669"/>
    <property type="project" value="UniProtKB-ARBA"/>
</dbReference>
<dbReference type="NCBIfam" id="NF008453">
    <property type="entry name" value="PRK11308.1"/>
    <property type="match status" value="2"/>
</dbReference>
<comment type="function">
    <text evidence="12">Part of the ABC transporter complex GsiABCD involved in glutathione import. Responsible for energy coupling to the transport system.</text>
</comment>
<evidence type="ECO:0000256" key="10">
    <source>
        <dbReference type="ARBA" id="ARBA00022967"/>
    </source>
</evidence>
<dbReference type="SMART" id="SM00382">
    <property type="entry name" value="AAA"/>
    <property type="match status" value="2"/>
</dbReference>
<evidence type="ECO:0000256" key="1">
    <source>
        <dbReference type="ARBA" id="ARBA00004417"/>
    </source>
</evidence>
<evidence type="ECO:0000256" key="14">
    <source>
        <dbReference type="ARBA" id="ARBA00039050"/>
    </source>
</evidence>
<keyword evidence="6" id="KW-0677">Repeat</keyword>
<evidence type="ECO:0000256" key="16">
    <source>
        <dbReference type="ARBA" id="ARBA00047640"/>
    </source>
</evidence>
<keyword evidence="3" id="KW-0813">Transport</keyword>
<dbReference type="SUPFAM" id="SSF52540">
    <property type="entry name" value="P-loop containing nucleoside triphosphate hydrolases"/>
    <property type="match status" value="2"/>
</dbReference>
<evidence type="ECO:0000313" key="19">
    <source>
        <dbReference type="Proteomes" id="UP000219111"/>
    </source>
</evidence>
<dbReference type="InterPro" id="IPR050319">
    <property type="entry name" value="ABC_transp_ATP-bind"/>
</dbReference>
<evidence type="ECO:0000259" key="17">
    <source>
        <dbReference type="PROSITE" id="PS50893"/>
    </source>
</evidence>
<dbReference type="Pfam" id="PF08352">
    <property type="entry name" value="oligo_HPY"/>
    <property type="match status" value="2"/>
</dbReference>
<gene>
    <name evidence="18" type="ORF">SAMN05877831_11347</name>
</gene>
<reference evidence="19" key="1">
    <citation type="submission" date="2017-08" db="EMBL/GenBank/DDBJ databases">
        <authorList>
            <person name="Varghese N."/>
            <person name="Submissions S."/>
        </authorList>
    </citation>
    <scope>NUCLEOTIDE SEQUENCE [LARGE SCALE GENOMIC DNA]</scope>
    <source>
        <strain evidence="19">JA276</strain>
    </source>
</reference>
<evidence type="ECO:0000256" key="8">
    <source>
        <dbReference type="ARBA" id="ARBA00022801"/>
    </source>
</evidence>
<dbReference type="RefSeq" id="WP_097070919.1">
    <property type="nucleotide sequence ID" value="NZ_OBMT01000013.1"/>
</dbReference>
<dbReference type="InterPro" id="IPR013563">
    <property type="entry name" value="Oligopep_ABC_C"/>
</dbReference>
<evidence type="ECO:0000256" key="4">
    <source>
        <dbReference type="ARBA" id="ARBA00022475"/>
    </source>
</evidence>
<dbReference type="PANTHER" id="PTHR43776">
    <property type="entry name" value="TRANSPORT ATP-BINDING PROTEIN"/>
    <property type="match status" value="1"/>
</dbReference>
<dbReference type="GO" id="GO:0015833">
    <property type="term" value="P:peptide transport"/>
    <property type="evidence" value="ECO:0007669"/>
    <property type="project" value="InterPro"/>
</dbReference>
<dbReference type="PANTHER" id="PTHR43776:SF15">
    <property type="entry name" value="GLUTATHIONE IMPORT ATP-BINDING PROTEIN GSIA"/>
    <property type="match status" value="1"/>
</dbReference>
<accession>A0A285T6T5</accession>
<dbReference type="GO" id="GO:0016887">
    <property type="term" value="F:ATP hydrolysis activity"/>
    <property type="evidence" value="ECO:0007669"/>
    <property type="project" value="InterPro"/>
</dbReference>
<dbReference type="OrthoDB" id="9802264at2"/>
<comment type="subunit">
    <text evidence="2">The complex is composed of two ATP-binding proteins (GsiA), two transmembrane proteins (GsiC and GsiD) and a solute-binding protein (GsiB).</text>
</comment>
<evidence type="ECO:0000256" key="7">
    <source>
        <dbReference type="ARBA" id="ARBA00022741"/>
    </source>
</evidence>
<dbReference type="PROSITE" id="PS00211">
    <property type="entry name" value="ABC_TRANSPORTER_1"/>
    <property type="match status" value="2"/>
</dbReference>
<comment type="similarity">
    <text evidence="13">Belongs to the ABC transporter superfamily. Glutathione importer (TC 3.A.1.5.11) family.</text>
</comment>
<keyword evidence="8" id="KW-0378">Hydrolase</keyword>
<feature type="domain" description="ABC transporter" evidence="17">
    <location>
        <begin position="308"/>
        <end position="559"/>
    </location>
</feature>
<evidence type="ECO:0000256" key="5">
    <source>
        <dbReference type="ARBA" id="ARBA00022519"/>
    </source>
</evidence>
<feature type="domain" description="ABC transporter" evidence="17">
    <location>
        <begin position="13"/>
        <end position="263"/>
    </location>
</feature>
<evidence type="ECO:0000256" key="12">
    <source>
        <dbReference type="ARBA" id="ARBA00037530"/>
    </source>
</evidence>
<dbReference type="InterPro" id="IPR017871">
    <property type="entry name" value="ABC_transporter-like_CS"/>
</dbReference>
<sequence length="609" mass="66355">MTDPTPAAPILTVRDLRVSFAGARKSWNRVVHGLSLDVAAGETVALVGESGSGKSVTSLAMMRLLDPATSRIEGSITLDGHELLALSEADMVAKIRGQRATMIFQEPMTSLHPIYTVGDQLIEALTCHRPMAASAARKAAVALMERVRIPDAARRLDDYPHAFSGGMRQRVMIAMALASRPKLLIADEPTTALDVTVQGEILSLLKELQAEYGMAMLFVTHDMGVVAEMADRTVVMLRGDVVEEGTTEQVFRAPRQPYTRALLASVPALGSMAGEPVPLRFPVIDIATGAATPGTPLARQPDFSAPLLEVRDLVTRFDVRGGLLRRKVARVHAVENLSFAIHPAETLALVGESGCGKSTTGRAIIRLAGGQSSGSVRLGATELFGLDAARLRRQRREIQMIPQDPLASLNPRMTIGEALVEPFLEHRMGPFAAARAKAARLMDQVGLAPQMLERFPHEFSGGQRQRLCIARALMLDPKVIIADESVSALDVSVKAQVVNLLLDIQERTGIAFLFISHDIAVVERISHRIAVMYQGEIVEIGPRAAVMETPLHPYTRRLIDAVAIPDPARRHLRRSQPPSDLMNPIRDLSFVPPSRRYREATPGHFVRED</sequence>
<protein>
    <recommendedName>
        <fullName evidence="15">Glutathione import ATP-binding protein GsiA</fullName>
        <ecNumber evidence="14">7.4.2.10</ecNumber>
    </recommendedName>
</protein>
<dbReference type="NCBIfam" id="NF007739">
    <property type="entry name" value="PRK10419.1"/>
    <property type="match status" value="2"/>
</dbReference>
<dbReference type="Gene3D" id="3.40.50.300">
    <property type="entry name" value="P-loop containing nucleotide triphosphate hydrolases"/>
    <property type="match status" value="2"/>
</dbReference>
<evidence type="ECO:0000256" key="9">
    <source>
        <dbReference type="ARBA" id="ARBA00022840"/>
    </source>
</evidence>
<evidence type="ECO:0000256" key="13">
    <source>
        <dbReference type="ARBA" id="ARBA00038416"/>
    </source>
</evidence>
<evidence type="ECO:0000256" key="2">
    <source>
        <dbReference type="ARBA" id="ARBA00011469"/>
    </source>
</evidence>
<dbReference type="GO" id="GO:0005886">
    <property type="term" value="C:plasma membrane"/>
    <property type="evidence" value="ECO:0007669"/>
    <property type="project" value="UniProtKB-SubCell"/>
</dbReference>
<proteinExistence type="inferred from homology"/>
<evidence type="ECO:0000256" key="11">
    <source>
        <dbReference type="ARBA" id="ARBA00023136"/>
    </source>
</evidence>
<keyword evidence="11" id="KW-0472">Membrane</keyword>
<keyword evidence="5" id="KW-0997">Cell inner membrane</keyword>
<keyword evidence="10" id="KW-1278">Translocase</keyword>
<evidence type="ECO:0000313" key="18">
    <source>
        <dbReference type="EMBL" id="SOC15248.1"/>
    </source>
</evidence>